<evidence type="ECO:0008006" key="3">
    <source>
        <dbReference type="Google" id="ProtNLM"/>
    </source>
</evidence>
<gene>
    <name evidence="1" type="ORF">DX908_01045</name>
</gene>
<name>A0A371REZ0_9PROT</name>
<organism evidence="1 2">
    <name type="scientific">Parvularcula marina</name>
    <dbReference type="NCBI Taxonomy" id="2292771"/>
    <lineage>
        <taxon>Bacteria</taxon>
        <taxon>Pseudomonadati</taxon>
        <taxon>Pseudomonadota</taxon>
        <taxon>Alphaproteobacteria</taxon>
        <taxon>Parvularculales</taxon>
        <taxon>Parvularculaceae</taxon>
        <taxon>Parvularcula</taxon>
    </lineage>
</organism>
<proteinExistence type="predicted"/>
<protein>
    <recommendedName>
        <fullName evidence="3">DUF2946 domain-containing protein</fullName>
    </recommendedName>
</protein>
<dbReference type="EMBL" id="QUQO01000001">
    <property type="protein sequence ID" value="RFB03990.1"/>
    <property type="molecule type" value="Genomic_DNA"/>
</dbReference>
<accession>A0A371REZ0</accession>
<evidence type="ECO:0000313" key="1">
    <source>
        <dbReference type="EMBL" id="RFB03990.1"/>
    </source>
</evidence>
<reference evidence="1 2" key="1">
    <citation type="submission" date="2018-08" db="EMBL/GenBank/DDBJ databases">
        <title>Parvularcula sp. SM1705, isolated from surface water of the South Sea China.</title>
        <authorList>
            <person name="Sun L."/>
        </authorList>
    </citation>
    <scope>NUCLEOTIDE SEQUENCE [LARGE SCALE GENOMIC DNA]</scope>
    <source>
        <strain evidence="1 2">SM1705</strain>
    </source>
</reference>
<evidence type="ECO:0000313" key="2">
    <source>
        <dbReference type="Proteomes" id="UP000264589"/>
    </source>
</evidence>
<dbReference type="Proteomes" id="UP000264589">
    <property type="component" value="Unassembled WGS sequence"/>
</dbReference>
<keyword evidence="2" id="KW-1185">Reference proteome</keyword>
<dbReference type="RefSeq" id="WP_116390618.1">
    <property type="nucleotide sequence ID" value="NZ_CAXQPM010000018.1"/>
</dbReference>
<dbReference type="InParanoid" id="A0A371REZ0"/>
<dbReference type="AlphaFoldDB" id="A0A371REZ0"/>
<comment type="caution">
    <text evidence="1">The sequence shown here is derived from an EMBL/GenBank/DDBJ whole genome shotgun (WGS) entry which is preliminary data.</text>
</comment>
<sequence>MTNLSSHLMRPKALLLVLTMLALVLAGNARASMPVMPPAGSFEQAIAAADDPIEFLLLLTSGYCDNSGEDGENSGGPHCAFCVVTAAMPDEIRSLPQQPRAPPLRVVSIDAQHQPASRAVHIHGLRAPPLSA</sequence>